<dbReference type="EMBL" id="CALNXJ010000020">
    <property type="protein sequence ID" value="CAH3124722.1"/>
    <property type="molecule type" value="Genomic_DNA"/>
</dbReference>
<dbReference type="Gene3D" id="2.10.25.10">
    <property type="entry name" value="Laminin"/>
    <property type="match status" value="1"/>
</dbReference>
<gene>
    <name evidence="6" type="ORF">PMEA_00011448</name>
</gene>
<dbReference type="InterPro" id="IPR042235">
    <property type="entry name" value="ZP-C_dom"/>
</dbReference>
<sequence length="405" mass="44334">NAINAVLSYSADVNECNVKSGGCSHKCTNTKGSFICSCPDPELTLAPDGRNCVASGVSVKCGQNDMSITLPKNLLLGLNREHVTLQDVKCVAKETKTHFTLNTALTGCGTTARFGKGAVVYSNTVLEIPVKNDAIITRVREIEIPFSCYYKNTEAATAVGVQADTKKLVFDEDGKGKFTVALDLFSDQQFKSRYTEKDYPVQVKLRQDLYFEASVKSKDKTLSVLGENCVATPTQDSKHGTSYPLITNGLVMLLLHLMINVSFDILRCPVDETTSIMKSSSVGTFRFTTESFKFIAKHPFLFVHCQIRVCDSKDPKSRCAQGCLRGDRRRRDVTTDDKIYSLAQGPLTFYADEEDAGSTLSGVTVPAVVSMSTISVFCLVGIIWMSRKKSSQATGYFPLSVSPED</sequence>
<evidence type="ECO:0000256" key="1">
    <source>
        <dbReference type="ARBA" id="ARBA00022729"/>
    </source>
</evidence>
<keyword evidence="2" id="KW-1015">Disulfide bond</keyword>
<dbReference type="Pfam" id="PF14670">
    <property type="entry name" value="FXa_inhibition"/>
    <property type="match status" value="1"/>
</dbReference>
<keyword evidence="4" id="KW-1133">Transmembrane helix</keyword>
<protein>
    <recommendedName>
        <fullName evidence="5">ZP domain-containing protein</fullName>
    </recommendedName>
</protein>
<dbReference type="PROSITE" id="PS51034">
    <property type="entry name" value="ZP_2"/>
    <property type="match status" value="1"/>
</dbReference>
<dbReference type="Pfam" id="PF23344">
    <property type="entry name" value="ZP-N"/>
    <property type="match status" value="1"/>
</dbReference>
<dbReference type="InterPro" id="IPR018097">
    <property type="entry name" value="EGF_Ca-bd_CS"/>
</dbReference>
<feature type="transmembrane region" description="Helical" evidence="4">
    <location>
        <begin position="363"/>
        <end position="384"/>
    </location>
</feature>
<dbReference type="Proteomes" id="UP001159428">
    <property type="component" value="Unassembled WGS sequence"/>
</dbReference>
<comment type="caution">
    <text evidence="6">The sequence shown here is derived from an EMBL/GenBank/DDBJ whole genome shotgun (WGS) entry which is preliminary data.</text>
</comment>
<proteinExistence type="predicted"/>
<dbReference type="PRINTS" id="PR00023">
    <property type="entry name" value="ZPELLUCIDA"/>
</dbReference>
<dbReference type="InterPro" id="IPR055355">
    <property type="entry name" value="ZP-C"/>
</dbReference>
<keyword evidence="7" id="KW-1185">Reference proteome</keyword>
<evidence type="ECO:0000256" key="4">
    <source>
        <dbReference type="SAM" id="Phobius"/>
    </source>
</evidence>
<evidence type="ECO:0000313" key="7">
    <source>
        <dbReference type="Proteomes" id="UP001159428"/>
    </source>
</evidence>
<dbReference type="PANTHER" id="PTHR14002">
    <property type="entry name" value="ENDOGLIN/TGF-BETA RECEPTOR TYPE III"/>
    <property type="match status" value="1"/>
</dbReference>
<keyword evidence="4" id="KW-0472">Membrane</keyword>
<dbReference type="AlphaFoldDB" id="A0AAU9WT77"/>
<dbReference type="Pfam" id="PF00100">
    <property type="entry name" value="Zona_pellucida"/>
    <property type="match status" value="2"/>
</dbReference>
<dbReference type="Gene3D" id="2.60.40.4100">
    <property type="entry name" value="Zona pellucida, ZP-C domain"/>
    <property type="match status" value="1"/>
</dbReference>
<evidence type="ECO:0000259" key="5">
    <source>
        <dbReference type="PROSITE" id="PS51034"/>
    </source>
</evidence>
<evidence type="ECO:0000313" key="6">
    <source>
        <dbReference type="EMBL" id="CAH3124722.1"/>
    </source>
</evidence>
<dbReference type="PANTHER" id="PTHR14002:SF43">
    <property type="entry name" value="DELTA-LIKE PROTEIN"/>
    <property type="match status" value="1"/>
</dbReference>
<keyword evidence="4" id="KW-0812">Transmembrane</keyword>
<feature type="non-terminal residue" evidence="6">
    <location>
        <position position="1"/>
    </location>
</feature>
<feature type="domain" description="ZP" evidence="5">
    <location>
        <begin position="60"/>
        <end position="326"/>
    </location>
</feature>
<dbReference type="CDD" id="cd00054">
    <property type="entry name" value="EGF_CA"/>
    <property type="match status" value="1"/>
</dbReference>
<dbReference type="InterPro" id="IPR048290">
    <property type="entry name" value="ZP_chr"/>
</dbReference>
<dbReference type="SUPFAM" id="SSF57196">
    <property type="entry name" value="EGF/Laminin"/>
    <property type="match status" value="1"/>
</dbReference>
<dbReference type="SMART" id="SM00179">
    <property type="entry name" value="EGF_CA"/>
    <property type="match status" value="1"/>
</dbReference>
<dbReference type="SMART" id="SM00241">
    <property type="entry name" value="ZP"/>
    <property type="match status" value="1"/>
</dbReference>
<name>A0AAU9WT77_9CNID</name>
<reference evidence="6 7" key="1">
    <citation type="submission" date="2022-05" db="EMBL/GenBank/DDBJ databases">
        <authorList>
            <consortium name="Genoscope - CEA"/>
            <person name="William W."/>
        </authorList>
    </citation>
    <scope>NUCLEOTIDE SEQUENCE [LARGE SCALE GENOMIC DNA]</scope>
</reference>
<accession>A0AAU9WT77</accession>
<dbReference type="GO" id="GO:0005509">
    <property type="term" value="F:calcium ion binding"/>
    <property type="evidence" value="ECO:0007669"/>
    <property type="project" value="InterPro"/>
</dbReference>
<keyword evidence="1" id="KW-0732">Signal</keyword>
<evidence type="ECO:0000256" key="3">
    <source>
        <dbReference type="ARBA" id="ARBA00023180"/>
    </source>
</evidence>
<dbReference type="InterPro" id="IPR001881">
    <property type="entry name" value="EGF-like_Ca-bd_dom"/>
</dbReference>
<dbReference type="InterPro" id="IPR055356">
    <property type="entry name" value="ZP-N"/>
</dbReference>
<evidence type="ECO:0000256" key="2">
    <source>
        <dbReference type="ARBA" id="ARBA00023157"/>
    </source>
</evidence>
<dbReference type="InterPro" id="IPR001507">
    <property type="entry name" value="ZP_dom"/>
</dbReference>
<keyword evidence="3" id="KW-0325">Glycoprotein</keyword>
<dbReference type="PROSITE" id="PS01187">
    <property type="entry name" value="EGF_CA"/>
    <property type="match status" value="1"/>
</dbReference>
<organism evidence="6 7">
    <name type="scientific">Pocillopora meandrina</name>
    <dbReference type="NCBI Taxonomy" id="46732"/>
    <lineage>
        <taxon>Eukaryota</taxon>
        <taxon>Metazoa</taxon>
        <taxon>Cnidaria</taxon>
        <taxon>Anthozoa</taxon>
        <taxon>Hexacorallia</taxon>
        <taxon>Scleractinia</taxon>
        <taxon>Astrocoeniina</taxon>
        <taxon>Pocilloporidae</taxon>
        <taxon>Pocillopora</taxon>
    </lineage>
</organism>
<dbReference type="Gene3D" id="2.60.40.3210">
    <property type="entry name" value="Zona pellucida, ZP-N domain"/>
    <property type="match status" value="1"/>
</dbReference>